<evidence type="ECO:0000313" key="1">
    <source>
        <dbReference type="EMBL" id="AXI03644.1"/>
    </source>
</evidence>
<sequence>MAARIQAVVFPQSCRSADEFGQYFAQVLLRDIQIRNLFASSADNVSLQDGLSSTLSIPNDAVTESHIKPKLKTAPTE</sequence>
<dbReference type="AlphaFoldDB" id="A0A345P8N5"/>
<dbReference type="Proteomes" id="UP000253940">
    <property type="component" value="Chromosome"/>
</dbReference>
<evidence type="ECO:0000313" key="2">
    <source>
        <dbReference type="Proteomes" id="UP000253940"/>
    </source>
</evidence>
<protein>
    <submittedName>
        <fullName evidence="1">Uncharacterized protein</fullName>
    </submittedName>
</protein>
<reference evidence="1 2" key="1">
    <citation type="submission" date="2018-07" db="EMBL/GenBank/DDBJ databases">
        <title>Genome sequencing of Moraxellaceae gen. HYN0046.</title>
        <authorList>
            <person name="Kim M."/>
            <person name="Yi H."/>
        </authorList>
    </citation>
    <scope>NUCLEOTIDE SEQUENCE [LARGE SCALE GENOMIC DNA]</scope>
    <source>
        <strain evidence="1 2">HYN0046</strain>
    </source>
</reference>
<organism evidence="1 2">
    <name type="scientific">Aquirhabdus parva</name>
    <dbReference type="NCBI Taxonomy" id="2283318"/>
    <lineage>
        <taxon>Bacteria</taxon>
        <taxon>Pseudomonadati</taxon>
        <taxon>Pseudomonadota</taxon>
        <taxon>Gammaproteobacteria</taxon>
        <taxon>Moraxellales</taxon>
        <taxon>Moraxellaceae</taxon>
        <taxon>Aquirhabdus</taxon>
    </lineage>
</organism>
<dbReference type="EMBL" id="CP031222">
    <property type="protein sequence ID" value="AXI03644.1"/>
    <property type="molecule type" value="Genomic_DNA"/>
</dbReference>
<proteinExistence type="predicted"/>
<dbReference type="KEGG" id="mbah:HYN46_12880"/>
<name>A0A345P8N5_9GAMM</name>
<keyword evidence="2" id="KW-1185">Reference proteome</keyword>
<gene>
    <name evidence="1" type="ORF">HYN46_12880</name>
</gene>
<accession>A0A345P8N5</accession>